<dbReference type="PANTHER" id="PTHR19303">
    <property type="entry name" value="TRANSPOSON"/>
    <property type="match status" value="1"/>
</dbReference>
<dbReference type="InterPro" id="IPR004875">
    <property type="entry name" value="DDE_SF_endonuclease_dom"/>
</dbReference>
<dbReference type="Proteomes" id="UP000559256">
    <property type="component" value="Unassembled WGS sequence"/>
</dbReference>
<dbReference type="GO" id="GO:0003677">
    <property type="term" value="F:DNA binding"/>
    <property type="evidence" value="ECO:0007669"/>
    <property type="project" value="TreeGrafter"/>
</dbReference>
<organism evidence="2 3">
    <name type="scientific">Tetrapyrgos nigripes</name>
    <dbReference type="NCBI Taxonomy" id="182062"/>
    <lineage>
        <taxon>Eukaryota</taxon>
        <taxon>Fungi</taxon>
        <taxon>Dikarya</taxon>
        <taxon>Basidiomycota</taxon>
        <taxon>Agaricomycotina</taxon>
        <taxon>Agaricomycetes</taxon>
        <taxon>Agaricomycetidae</taxon>
        <taxon>Agaricales</taxon>
        <taxon>Marasmiineae</taxon>
        <taxon>Marasmiaceae</taxon>
        <taxon>Tetrapyrgos</taxon>
    </lineage>
</organism>
<evidence type="ECO:0000313" key="2">
    <source>
        <dbReference type="EMBL" id="KAF5335910.1"/>
    </source>
</evidence>
<gene>
    <name evidence="2" type="ORF">D9758_017682</name>
</gene>
<dbReference type="PANTHER" id="PTHR19303:SF74">
    <property type="entry name" value="POGO TRANSPOSABLE ELEMENT WITH KRAB DOMAIN"/>
    <property type="match status" value="1"/>
</dbReference>
<sequence length="656" mass="73386">MGMVGKAVSQAVKDQIASKEEDELKKVAAKRYQEEKKQVSEEGGRAPSLRKICQLVSNERFAVTKRRVLLSHVTVSRLVKGGQTIQDFNLTKCWLTEEEETIVVDSALELARRGFPLSPRRLKENAEYVAKKRMGLLFPEDGFGKDWATRFINKNHTRLGRYWSRPLDSKRGCAVNLYTKEEFYTLLKDVLEKYDIPPELIYGADETGIQPGIGQKEYVLGPKGASIQHQQRSGDREDITLFPTICADGSSLATMIIFKGKAFSSKWGTQENPLDARRAVSMSHSKKGYIEGEISIEWIRNFNKQTNAKAAGHAHLLLVDGHSTHFTYVFLRYAREHGIHGLCYPSHATHVFQGLDIVIFGPLKAYWSRERDKFERQGQVVTKGNFISVLAPAYYEAFTPGNIKSAFRKTGVVPYNPDAISLAALAPSLETSSSSQQILPLRLSTPACHVVNLIEEGAAQSIGEGLQAITDSPYTTPSTPTCVARTVNGLASSSASFLVSPTPIHSASQLPPLVTTFISLQKRRYSNLLKEEPRTAREAELQAAVQDLENGYDTQKTVIIRLQAQSVLWDIHVTWLRRQLETKEEKAMSKKTKWINADGKPKLLTSDDVFGRVEAMEKERLADEEAEKMKKDGLGLYKQAVAMTRGKLTQRKILPN</sequence>
<dbReference type="EMBL" id="JAACJM010000233">
    <property type="protein sequence ID" value="KAF5335910.1"/>
    <property type="molecule type" value="Genomic_DNA"/>
</dbReference>
<name>A0A8H5C609_9AGAR</name>
<proteinExistence type="predicted"/>
<evidence type="ECO:0000259" key="1">
    <source>
        <dbReference type="Pfam" id="PF03184"/>
    </source>
</evidence>
<protein>
    <recommendedName>
        <fullName evidence="1">DDE-1 domain-containing protein</fullName>
    </recommendedName>
</protein>
<keyword evidence="3" id="KW-1185">Reference proteome</keyword>
<dbReference type="Pfam" id="PF03184">
    <property type="entry name" value="DDE_1"/>
    <property type="match status" value="1"/>
</dbReference>
<accession>A0A8H5C609</accession>
<evidence type="ECO:0000313" key="3">
    <source>
        <dbReference type="Proteomes" id="UP000559256"/>
    </source>
</evidence>
<dbReference type="InterPro" id="IPR050863">
    <property type="entry name" value="CenT-Element_Derived"/>
</dbReference>
<feature type="domain" description="DDE-1" evidence="1">
    <location>
        <begin position="245"/>
        <end position="407"/>
    </location>
</feature>
<dbReference type="OrthoDB" id="2668963at2759"/>
<reference evidence="2 3" key="1">
    <citation type="journal article" date="2020" name="ISME J.">
        <title>Uncovering the hidden diversity of litter-decomposition mechanisms in mushroom-forming fungi.</title>
        <authorList>
            <person name="Floudas D."/>
            <person name="Bentzer J."/>
            <person name="Ahren D."/>
            <person name="Johansson T."/>
            <person name="Persson P."/>
            <person name="Tunlid A."/>
        </authorList>
    </citation>
    <scope>NUCLEOTIDE SEQUENCE [LARGE SCALE GENOMIC DNA]</scope>
    <source>
        <strain evidence="2 3">CBS 291.85</strain>
    </source>
</reference>
<dbReference type="GO" id="GO:0005634">
    <property type="term" value="C:nucleus"/>
    <property type="evidence" value="ECO:0007669"/>
    <property type="project" value="TreeGrafter"/>
</dbReference>
<comment type="caution">
    <text evidence="2">The sequence shown here is derived from an EMBL/GenBank/DDBJ whole genome shotgun (WGS) entry which is preliminary data.</text>
</comment>
<dbReference type="AlphaFoldDB" id="A0A8H5C609"/>